<evidence type="ECO:0000256" key="2">
    <source>
        <dbReference type="ARBA" id="ARBA00023125"/>
    </source>
</evidence>
<dbReference type="EMBL" id="NIBD01000024">
    <property type="protein sequence ID" value="PAB55447.1"/>
    <property type="molecule type" value="Genomic_DNA"/>
</dbReference>
<dbReference type="GO" id="GO:0003700">
    <property type="term" value="F:DNA-binding transcription factor activity"/>
    <property type="evidence" value="ECO:0007669"/>
    <property type="project" value="InterPro"/>
</dbReference>
<accession>A0A267M7L6</accession>
<dbReference type="InterPro" id="IPR018060">
    <property type="entry name" value="HTH_AraC"/>
</dbReference>
<dbReference type="PANTHER" id="PTHR43280">
    <property type="entry name" value="ARAC-FAMILY TRANSCRIPTIONAL REGULATOR"/>
    <property type="match status" value="1"/>
</dbReference>
<dbReference type="PANTHER" id="PTHR43280:SF2">
    <property type="entry name" value="HTH-TYPE TRANSCRIPTIONAL REGULATOR EXSA"/>
    <property type="match status" value="1"/>
</dbReference>
<dbReference type="Proteomes" id="UP000216008">
    <property type="component" value="Unassembled WGS sequence"/>
</dbReference>
<dbReference type="InterPro" id="IPR003313">
    <property type="entry name" value="AraC-bd"/>
</dbReference>
<keyword evidence="1" id="KW-0805">Transcription regulation</keyword>
<dbReference type="Pfam" id="PF12833">
    <property type="entry name" value="HTH_18"/>
    <property type="match status" value="1"/>
</dbReference>
<dbReference type="RefSeq" id="WP_095076868.1">
    <property type="nucleotide sequence ID" value="NZ_NIBA01000040.1"/>
</dbReference>
<dbReference type="PROSITE" id="PS01124">
    <property type="entry name" value="HTH_ARAC_FAMILY_2"/>
    <property type="match status" value="1"/>
</dbReference>
<comment type="caution">
    <text evidence="4">The sequence shown here is derived from an EMBL/GenBank/DDBJ whole genome shotgun (WGS) entry which is preliminary data.</text>
</comment>
<dbReference type="SUPFAM" id="SSF46689">
    <property type="entry name" value="Homeodomain-like"/>
    <property type="match status" value="2"/>
</dbReference>
<dbReference type="Gene3D" id="1.10.10.60">
    <property type="entry name" value="Homeodomain-like"/>
    <property type="match status" value="2"/>
</dbReference>
<dbReference type="SMART" id="SM00342">
    <property type="entry name" value="HTH_ARAC"/>
    <property type="match status" value="1"/>
</dbReference>
<dbReference type="InterPro" id="IPR014710">
    <property type="entry name" value="RmlC-like_jellyroll"/>
</dbReference>
<gene>
    <name evidence="4" type="ORF">A3Q24_04740</name>
</gene>
<name>A0A267M7L6_LACJH</name>
<dbReference type="SUPFAM" id="SSF51215">
    <property type="entry name" value="Regulatory protein AraC"/>
    <property type="match status" value="1"/>
</dbReference>
<organism evidence="4 5">
    <name type="scientific">Lactobacillus johnsonii</name>
    <dbReference type="NCBI Taxonomy" id="33959"/>
    <lineage>
        <taxon>Bacteria</taxon>
        <taxon>Bacillati</taxon>
        <taxon>Bacillota</taxon>
        <taxon>Bacilli</taxon>
        <taxon>Lactobacillales</taxon>
        <taxon>Lactobacillaceae</taxon>
        <taxon>Lactobacillus</taxon>
    </lineage>
</organism>
<sequence>MTYGKKIKQHEIVLPTDPLPVWYFVFHDNNSEKYIAPHWHRGIELSYVEHGRIDDFLINKKHYSSKSGTILVVNTQEIHSIRDFESNNALALSIIFPYDYLANLYPDIAHQIIKINDPTNFSSHQKLAYFHLQGLLGQFIKVYFLEVPTKHLEQQRLIDEILCLLLTNFTEDKKDQKQISDRKAYIINRLQYITQYVNNHYQEELNLALIANKCNISKEYLARFFKKEMELTVETYINNVRAEHAYQELKSQKKNLTQIAIDNGFSSIRTMNRAFDKLYGKSASKMKKDLVK</sequence>
<keyword evidence="3" id="KW-0804">Transcription</keyword>
<evidence type="ECO:0000313" key="4">
    <source>
        <dbReference type="EMBL" id="PAB55447.1"/>
    </source>
</evidence>
<evidence type="ECO:0000256" key="3">
    <source>
        <dbReference type="ARBA" id="ARBA00023163"/>
    </source>
</evidence>
<proteinExistence type="predicted"/>
<evidence type="ECO:0000313" key="5">
    <source>
        <dbReference type="Proteomes" id="UP000216008"/>
    </source>
</evidence>
<reference evidence="4 5" key="1">
    <citation type="submission" date="2017-05" db="EMBL/GenBank/DDBJ databases">
        <title>Lactobacillus johnsonii from commercial turkeys.</title>
        <authorList>
            <person name="Johnson T.J."/>
            <person name="Youmans B."/>
        </authorList>
    </citation>
    <scope>NUCLEOTIDE SEQUENCE [LARGE SCALE GENOMIC DNA]</scope>
    <source>
        <strain evidence="4 5">UMNLJ114</strain>
    </source>
</reference>
<dbReference type="GO" id="GO:0043565">
    <property type="term" value="F:sequence-specific DNA binding"/>
    <property type="evidence" value="ECO:0007669"/>
    <property type="project" value="InterPro"/>
</dbReference>
<dbReference type="InterPro" id="IPR037923">
    <property type="entry name" value="HTH-like"/>
</dbReference>
<dbReference type="Pfam" id="PF02311">
    <property type="entry name" value="AraC_binding"/>
    <property type="match status" value="1"/>
</dbReference>
<keyword evidence="2" id="KW-0238">DNA-binding</keyword>
<dbReference type="AlphaFoldDB" id="A0A267M7L6"/>
<protein>
    <submittedName>
        <fullName evidence="4">AraC family transcriptional regulator</fullName>
    </submittedName>
</protein>
<evidence type="ECO:0000256" key="1">
    <source>
        <dbReference type="ARBA" id="ARBA00023015"/>
    </source>
</evidence>
<dbReference type="Gene3D" id="2.60.120.10">
    <property type="entry name" value="Jelly Rolls"/>
    <property type="match status" value="1"/>
</dbReference>
<dbReference type="InterPro" id="IPR009057">
    <property type="entry name" value="Homeodomain-like_sf"/>
</dbReference>